<feature type="region of interest" description="Disordered" evidence="1">
    <location>
        <begin position="1"/>
        <end position="20"/>
    </location>
</feature>
<feature type="region of interest" description="Disordered" evidence="1">
    <location>
        <begin position="209"/>
        <end position="231"/>
    </location>
</feature>
<protein>
    <submittedName>
        <fullName evidence="2">Uncharacterized protein</fullName>
    </submittedName>
</protein>
<proteinExistence type="predicted"/>
<evidence type="ECO:0000256" key="1">
    <source>
        <dbReference type="SAM" id="MobiDB-lite"/>
    </source>
</evidence>
<name>A0A9P6NI06_9BASI</name>
<evidence type="ECO:0000313" key="3">
    <source>
        <dbReference type="Proteomes" id="UP000886653"/>
    </source>
</evidence>
<dbReference type="Proteomes" id="UP000886653">
    <property type="component" value="Unassembled WGS sequence"/>
</dbReference>
<feature type="compositionally biased region" description="Low complexity" evidence="1">
    <location>
        <begin position="214"/>
        <end position="225"/>
    </location>
</feature>
<keyword evidence="3" id="KW-1185">Reference proteome</keyword>
<accession>A0A9P6NI06</accession>
<gene>
    <name evidence="2" type="ORF">CROQUDRAFT_92776</name>
</gene>
<sequence length="301" mass="33688">MREMGAGPVPRRSSGTLGQQWPDGFQAFRSSDSRGWFGICVGRLTIFSATLLTEYERSSARAPSQFLCHSPAQMLPSLNYHLGNHHQAGLVSSGGPPYLHPPGYLYIHQIRPIPVNPPSTFQYQPVHQATLGPNFVPHAPPHFHMYYGVPTDGSAHYMQLPNRAYIPCSDMDHRVGSFEPSRGPWGNLHGLTAWNQGNRQLRSRVINRSYVGGPSSASRPNPSSSDWEKYDGNYQQEPLQHSQKYDILKMNNQDFVKYKSFIKKNSKEKNVEPLNINIEVLKSINPIIELSKGLAPAAKAK</sequence>
<evidence type="ECO:0000313" key="2">
    <source>
        <dbReference type="EMBL" id="KAG0146323.1"/>
    </source>
</evidence>
<reference evidence="2" key="1">
    <citation type="submission" date="2013-11" db="EMBL/GenBank/DDBJ databases">
        <title>Genome sequence of the fusiform rust pathogen reveals effectors for host alternation and coevolution with pine.</title>
        <authorList>
            <consortium name="DOE Joint Genome Institute"/>
            <person name="Smith K."/>
            <person name="Pendleton A."/>
            <person name="Kubisiak T."/>
            <person name="Anderson C."/>
            <person name="Salamov A."/>
            <person name="Aerts A."/>
            <person name="Riley R."/>
            <person name="Clum A."/>
            <person name="Lindquist E."/>
            <person name="Ence D."/>
            <person name="Campbell M."/>
            <person name="Kronenberg Z."/>
            <person name="Feau N."/>
            <person name="Dhillon B."/>
            <person name="Hamelin R."/>
            <person name="Burleigh J."/>
            <person name="Smith J."/>
            <person name="Yandell M."/>
            <person name="Nelson C."/>
            <person name="Grigoriev I."/>
            <person name="Davis J."/>
        </authorList>
    </citation>
    <scope>NUCLEOTIDE SEQUENCE</scope>
    <source>
        <strain evidence="2">G11</strain>
    </source>
</reference>
<organism evidence="2 3">
    <name type="scientific">Cronartium quercuum f. sp. fusiforme G11</name>
    <dbReference type="NCBI Taxonomy" id="708437"/>
    <lineage>
        <taxon>Eukaryota</taxon>
        <taxon>Fungi</taxon>
        <taxon>Dikarya</taxon>
        <taxon>Basidiomycota</taxon>
        <taxon>Pucciniomycotina</taxon>
        <taxon>Pucciniomycetes</taxon>
        <taxon>Pucciniales</taxon>
        <taxon>Coleosporiaceae</taxon>
        <taxon>Cronartium</taxon>
    </lineage>
</organism>
<dbReference type="AlphaFoldDB" id="A0A9P6NI06"/>
<dbReference type="EMBL" id="MU167262">
    <property type="protein sequence ID" value="KAG0146323.1"/>
    <property type="molecule type" value="Genomic_DNA"/>
</dbReference>
<comment type="caution">
    <text evidence="2">The sequence shown here is derived from an EMBL/GenBank/DDBJ whole genome shotgun (WGS) entry which is preliminary data.</text>
</comment>